<protein>
    <submittedName>
        <fullName evidence="1">DUF6543 domain-containing protein</fullName>
    </submittedName>
</protein>
<reference evidence="1" key="2">
    <citation type="submission" date="2024-07" db="EMBL/GenBank/DDBJ databases">
        <title>A complete genome sequence for Pseudomonas syringae CC1417.</title>
        <authorList>
            <person name="Baltrus D.A."/>
        </authorList>
    </citation>
    <scope>NUCLEOTIDE SEQUENCE</scope>
    <source>
        <strain evidence="1">CC1417</strain>
    </source>
</reference>
<dbReference type="Gene3D" id="3.40.390.10">
    <property type="entry name" value="Collagenase (Catalytic Domain)"/>
    <property type="match status" value="1"/>
</dbReference>
<dbReference type="RefSeq" id="WP_024694817.1">
    <property type="nucleotide sequence ID" value="NZ_CP159362.1"/>
</dbReference>
<organism evidence="1">
    <name type="scientific">Pseudomonas syringae CC1417</name>
    <dbReference type="NCBI Taxonomy" id="1357272"/>
    <lineage>
        <taxon>Bacteria</taxon>
        <taxon>Pseudomonadati</taxon>
        <taxon>Pseudomonadota</taxon>
        <taxon>Gammaproteobacteria</taxon>
        <taxon>Pseudomonadales</taxon>
        <taxon>Pseudomonadaceae</taxon>
        <taxon>Pseudomonas</taxon>
        <taxon>Pseudomonas syringae</taxon>
    </lineage>
</organism>
<dbReference type="EMBL" id="CP159362">
    <property type="protein sequence ID" value="XCN70120.1"/>
    <property type="molecule type" value="Genomic_DNA"/>
</dbReference>
<proteinExistence type="predicted"/>
<reference evidence="1" key="1">
    <citation type="journal article" date="2014" name="Genome Announc.">
        <title>Draft Genome Sequences of a Phylogenetically Diverse Suite of Pseudomonas syringae Strains from Multiple Source Populations.</title>
        <authorList>
            <person name="Baltrus D.A."/>
            <person name="Yourstone S."/>
            <person name="Lind A."/>
            <person name="Guilbaud C."/>
            <person name="Sands D.C."/>
            <person name="Jones C.D."/>
            <person name="Morris C.E."/>
            <person name="Dangl J.L."/>
        </authorList>
    </citation>
    <scope>NUCLEOTIDE SEQUENCE</scope>
    <source>
        <strain evidence="1">CC1417</strain>
    </source>
</reference>
<accession>A0AAU8LNH2</accession>
<dbReference type="InterPro" id="IPR024079">
    <property type="entry name" value="MetalloPept_cat_dom_sf"/>
</dbReference>
<dbReference type="GO" id="GO:0008237">
    <property type="term" value="F:metallopeptidase activity"/>
    <property type="evidence" value="ECO:0007669"/>
    <property type="project" value="InterPro"/>
</dbReference>
<gene>
    <name evidence="1" type="ORF">N011_02120</name>
</gene>
<evidence type="ECO:0000313" key="1">
    <source>
        <dbReference type="EMBL" id="XCN70120.1"/>
    </source>
</evidence>
<name>A0AAU8LNH2_PSESX</name>
<sequence>MSALPPYFSSESFSARFTQDVQQAVSESRISAEQGQWLGILTREGNETQEASVRPRVDRFVRDDGAQTGGELATALMISDPDNLEAPVLLSTLLSGIERFDNRLSLLLALRARFDEIKDPSIEIDTQQVDGPIFPARTRLIIVHQAKHLEQIWEQLHELPELRTALGRALIDKLQAQDAALRFDVFNHPVQLINTDVSDTNVVGTDSLVNVAVDEYVYQALPASMKRQYLDASGAILSQKQSGACAQAVSDAVAEMGAYYERSLMDYWSSRRSDGVSVREFCARALAETLRHHLLAGRNDGLLTEEQFQGLRTLLPASGVSPESRKTRVRRLSAAVGGQEPVKLIGLFAINFESGRPEGLYLYSCLNGFRRFDDLDGIGTLFSSAQGRSDLLQYSSLNDHPLLRASGRIELFASSFTGPLLDQYLDSVIALQQRSLRHACALSPIGYEKTPVRLDDALDIRVLLDVRLLGLHDLGRWRAGRTDFDGAWGSPVVIPYLAPEAYGTWAGKLQKMELLLGRVSLLHPGVDGCMRNGLNRYLTLLGESGLDARTLWVASTDGAVQAVPLLSWVLGRVCGDVEVDFTEAMVMRGESALAGDSLDQRLPMTLLEEMVDCVLMDFTQRFERQISGFYARQVRYLDTCVHPGASTGLIREYALRLEVIIQKRIGGLDDEALQSVQQVLDRPLPALRDSLGDKRVDPYTVSVRWKGLKQAIAVPNAFVLSKPKHIGSVVLWLSGSGLRRFGALQDMKNWLSRQMIDPRAHVVNALSEPDREAVTTLLRQEGVPSVEIDLHPTQGDFIGALQTHEIKRQQQTATCLYQKALKRELSASLFRHLMSAVESRDASRQVLNRLGMIIQHVINKTALPEWVGTASTTDQIILIDILQHFYAACIAQKDFLFGLPSLYDYSRQQLTNRLARDFPGQTLDPEDVMVTLTHYVSGFATIGEVPSAIPAATERVSQTLCEFAVNRFMSRQDGVISLAAKDGTPLAGPLTVAYVREMVDSLNVAQGYRSLTEGIMAKDDPAYAQRQKLFAEQLPATGLLRAFTAKLKKELSEDAFYFIDAILEMPDGIARLPVAGRKVVLSPLRLLPASEGWAPTTVINVYIICPERGKAGPWVFYAPFHDDFAFKEYADEAALLKDIHTSKYLQALILDCIDPAERKLYDHGGFMEPHLPFSVESDFDLPFERPRPVTLSIEPYEGNVLDLLFNGTMHALKQQVKQHSVTSAELKSTAARYLFALVAEQTMALLPGRLGALVGIWQSQDLLNLSAISAGERQWGKAIAEFMAALSMVISSGMGSQETWEADPDGVEVSLEDEVLEAPQEPPEAQAFPRFAWSNNSLTQEILIRLRQFEIRGVSLNTLRKDELFNTYNDPASEKKYAAINGKVYELKSDEDGWFIVAGDKVGPPVVLDEQQRWKLDIHGGLKGGGALLTRVKNSLVEANVDDVMLVEAQGMLQIRRTFRGMAQAIEEGHAQAQRYLENCLDNLCLKLPDGSMEPPVKQVLADFFDESEPDERMSEVVKHVVTQIYATLMDPTLSPFDSTRYVIGVNRIGHDSAAFIFSNDPLKRIFLTEQFFRLPSYRLKVSAMRSGQFHYGAHYRAAILIHELSHLTLKTEDLAYVDAQAPFADLLEDTAGYRLRLKNAQLALQQKTLSYQTDRSQLFKQLDNNRWRDLRNSDGKGKKTILRLASKATLDEARDVFYNDVQKRTDIMLANADTVALLVTLLGRERLVG</sequence>